<feature type="domain" description="VOC" evidence="1">
    <location>
        <begin position="4"/>
        <end position="128"/>
    </location>
</feature>
<evidence type="ECO:0000259" key="1">
    <source>
        <dbReference type="PROSITE" id="PS51819"/>
    </source>
</evidence>
<comment type="caution">
    <text evidence="2">The sequence shown here is derived from an EMBL/GenBank/DDBJ whole genome shotgun (WGS) entry which is preliminary data.</text>
</comment>
<dbReference type="Gene3D" id="3.10.180.10">
    <property type="entry name" value="2,3-Dihydroxybiphenyl 1,2-Dioxygenase, domain 1"/>
    <property type="match status" value="1"/>
</dbReference>
<evidence type="ECO:0000313" key="2">
    <source>
        <dbReference type="EMBL" id="MBD3930643.1"/>
    </source>
</evidence>
<gene>
    <name evidence="2" type="ORF">IF129_03540</name>
</gene>
<dbReference type="AlphaFoldDB" id="A0A927IA51"/>
<dbReference type="Pfam" id="PF00903">
    <property type="entry name" value="Glyoxalase"/>
    <property type="match status" value="1"/>
</dbReference>
<dbReference type="EMBL" id="JACXYU010000001">
    <property type="protein sequence ID" value="MBD3930643.1"/>
    <property type="molecule type" value="Genomic_DNA"/>
</dbReference>
<dbReference type="RefSeq" id="WP_191207896.1">
    <property type="nucleotide sequence ID" value="NZ_BAABKL010000039.1"/>
</dbReference>
<sequence>MAPRFDLIGMVTADMAATLAFYRRLGLDIPAEADTAPHAEAVGPGGVRLAWDTVEVIASMHPGWELPRGPGRMSLAFRCEDPAEVDRVHAELTAAGYRGLKEPWDAFWGQRYAVVEDPDGNGVDLFAELNP</sequence>
<evidence type="ECO:0000313" key="3">
    <source>
        <dbReference type="Proteomes" id="UP000632289"/>
    </source>
</evidence>
<dbReference type="PROSITE" id="PS51819">
    <property type="entry name" value="VOC"/>
    <property type="match status" value="1"/>
</dbReference>
<dbReference type="PANTHER" id="PTHR36503:SF3">
    <property type="entry name" value="BLR0126 PROTEIN"/>
    <property type="match status" value="1"/>
</dbReference>
<dbReference type="Proteomes" id="UP000632289">
    <property type="component" value="Unassembled WGS sequence"/>
</dbReference>
<proteinExistence type="predicted"/>
<protein>
    <submittedName>
        <fullName evidence="2">VOC family protein</fullName>
    </submittedName>
</protein>
<organism evidence="2 3">
    <name type="scientific">Streptomyces chumphonensis</name>
    <dbReference type="NCBI Taxonomy" id="1214925"/>
    <lineage>
        <taxon>Bacteria</taxon>
        <taxon>Bacillati</taxon>
        <taxon>Actinomycetota</taxon>
        <taxon>Actinomycetes</taxon>
        <taxon>Kitasatosporales</taxon>
        <taxon>Streptomycetaceae</taxon>
        <taxon>Streptomyces</taxon>
    </lineage>
</organism>
<dbReference type="SUPFAM" id="SSF54593">
    <property type="entry name" value="Glyoxalase/Bleomycin resistance protein/Dihydroxybiphenyl dioxygenase"/>
    <property type="match status" value="1"/>
</dbReference>
<accession>A0A927IA51</accession>
<dbReference type="InterPro" id="IPR037523">
    <property type="entry name" value="VOC_core"/>
</dbReference>
<dbReference type="PANTHER" id="PTHR36503">
    <property type="entry name" value="BLR2520 PROTEIN"/>
    <property type="match status" value="1"/>
</dbReference>
<reference evidence="2" key="1">
    <citation type="submission" date="2020-09" db="EMBL/GenBank/DDBJ databases">
        <title>Secondary metabolite and genome analysis of marine Streptomyces chumphonensis KK1-2T.</title>
        <authorList>
            <person name="Phongsopitanun W."/>
            <person name="Kanchanasin P."/>
            <person name="Pittayakhajonwut P."/>
            <person name="Suwanborirux K."/>
            <person name="Tanasupawat S."/>
        </authorList>
    </citation>
    <scope>NUCLEOTIDE SEQUENCE</scope>
    <source>
        <strain evidence="2">KK1-2</strain>
    </source>
</reference>
<dbReference type="InterPro" id="IPR004360">
    <property type="entry name" value="Glyas_Fos-R_dOase_dom"/>
</dbReference>
<name>A0A927IA51_9ACTN</name>
<keyword evidence="3" id="KW-1185">Reference proteome</keyword>
<dbReference type="InterPro" id="IPR029068">
    <property type="entry name" value="Glyas_Bleomycin-R_OHBP_Dase"/>
</dbReference>